<dbReference type="InterPro" id="IPR028082">
    <property type="entry name" value="Peripla_BP_I"/>
</dbReference>
<comment type="caution">
    <text evidence="6">The sequence shown here is derived from an EMBL/GenBank/DDBJ whole genome shotgun (WGS) entry which is preliminary data.</text>
</comment>
<reference evidence="6" key="2">
    <citation type="submission" date="2021-08" db="EMBL/GenBank/DDBJ databases">
        <authorList>
            <person name="Dalcin Martins P."/>
        </authorList>
    </citation>
    <scope>NUCLEOTIDE SEQUENCE</scope>
    <source>
        <strain evidence="6">MAG_39</strain>
    </source>
</reference>
<comment type="similarity">
    <text evidence="1">Belongs to the leucine-binding protein family.</text>
</comment>
<name>A0A953J8X5_9BACT</name>
<dbReference type="SUPFAM" id="SSF53822">
    <property type="entry name" value="Periplasmic binding protein-like I"/>
    <property type="match status" value="1"/>
</dbReference>
<keyword evidence="4" id="KW-0029">Amino-acid transport</keyword>
<dbReference type="EMBL" id="JAIOIV010000033">
    <property type="protein sequence ID" value="MBZ0155467.1"/>
    <property type="molecule type" value="Genomic_DNA"/>
</dbReference>
<dbReference type="CDD" id="cd06342">
    <property type="entry name" value="PBP1_ABC_LIVBP-like"/>
    <property type="match status" value="1"/>
</dbReference>
<accession>A0A953J8X5</accession>
<evidence type="ECO:0000313" key="6">
    <source>
        <dbReference type="EMBL" id="MBZ0155467.1"/>
    </source>
</evidence>
<sequence length="371" mass="40269">MKRWMVFLGVFLSFTLLALGCSKKEEVIRVGVAAQMTGAEAKMGSDFKNGVSIAVEEWNSKGGIFGKKIEIIAGDDQADPKQAVAVANKMVNDGVVGVVGHFNSSCSIPASDVYGRANVPMITPASTNPLLTGRGLRGVFRVCGTDEQQGKVAADFARTRLNVKKVAVLHDKTTYGQGFADLFRKHLGDGVEIVYYGGIAKGDKDFKPVLTAVREKRPELVFFGGIYPETGLLVKQAREINMTAPFLSGDGSIDPKFVEIAGDKAAEGTYLTFSPDPHAIPTAKEFIGKYKAKYGELGPYSIYAYDAINILLTAIRETGTTEGKAVIEKLHSMEFAGALGKLKFTEKGDVSQLPYVVWITRNGKFEEYWKP</sequence>
<evidence type="ECO:0000256" key="2">
    <source>
        <dbReference type="ARBA" id="ARBA00022448"/>
    </source>
</evidence>
<dbReference type="PANTHER" id="PTHR47151:SF2">
    <property type="entry name" value="AMINO ACID BINDING PROTEIN"/>
    <property type="match status" value="1"/>
</dbReference>
<gene>
    <name evidence="6" type="ORF">K8I29_04525</name>
</gene>
<evidence type="ECO:0000313" key="7">
    <source>
        <dbReference type="Proteomes" id="UP000705867"/>
    </source>
</evidence>
<dbReference type="PANTHER" id="PTHR47151">
    <property type="entry name" value="LEU/ILE/VAL-BINDING ABC TRANSPORTER SUBUNIT"/>
    <property type="match status" value="1"/>
</dbReference>
<dbReference type="PRINTS" id="PR00337">
    <property type="entry name" value="LEUILEVALBP"/>
</dbReference>
<dbReference type="GO" id="GO:0006865">
    <property type="term" value="P:amino acid transport"/>
    <property type="evidence" value="ECO:0007669"/>
    <property type="project" value="UniProtKB-KW"/>
</dbReference>
<protein>
    <submittedName>
        <fullName evidence="6">Branched-chain amino acid ABC transporter substrate-binding protein</fullName>
    </submittedName>
</protein>
<keyword evidence="3" id="KW-0732">Signal</keyword>
<keyword evidence="2" id="KW-0813">Transport</keyword>
<proteinExistence type="inferred from homology"/>
<dbReference type="InterPro" id="IPR028081">
    <property type="entry name" value="Leu-bd"/>
</dbReference>
<dbReference type="Proteomes" id="UP000705867">
    <property type="component" value="Unassembled WGS sequence"/>
</dbReference>
<feature type="domain" description="Leucine-binding protein" evidence="5">
    <location>
        <begin position="28"/>
        <end position="352"/>
    </location>
</feature>
<evidence type="ECO:0000256" key="4">
    <source>
        <dbReference type="ARBA" id="ARBA00022970"/>
    </source>
</evidence>
<dbReference type="AlphaFoldDB" id="A0A953J8X5"/>
<dbReference type="InterPro" id="IPR000709">
    <property type="entry name" value="Leu_Ile_Val-bd"/>
</dbReference>
<reference evidence="6" key="1">
    <citation type="journal article" date="2021" name="bioRxiv">
        <title>Unraveling nitrogen, sulfur and carbon metabolic pathways and microbial community transcriptional responses to substrate deprivation and toxicity stresses in a bioreactor mimicking anoxic brackish coastal sediment conditions.</title>
        <authorList>
            <person name="Martins P.D."/>
            <person name="Echeveste M.J."/>
            <person name="Arshad A."/>
            <person name="Kurth J."/>
            <person name="Ouboter H."/>
            <person name="Jetten M.S.M."/>
            <person name="Welte C.U."/>
        </authorList>
    </citation>
    <scope>NUCLEOTIDE SEQUENCE</scope>
    <source>
        <strain evidence="6">MAG_39</strain>
    </source>
</reference>
<dbReference type="Gene3D" id="3.40.50.2300">
    <property type="match status" value="2"/>
</dbReference>
<evidence type="ECO:0000256" key="3">
    <source>
        <dbReference type="ARBA" id="ARBA00022729"/>
    </source>
</evidence>
<dbReference type="Pfam" id="PF13458">
    <property type="entry name" value="Peripla_BP_6"/>
    <property type="match status" value="1"/>
</dbReference>
<dbReference type="PROSITE" id="PS51257">
    <property type="entry name" value="PROKAR_LIPOPROTEIN"/>
    <property type="match status" value="1"/>
</dbReference>
<organism evidence="6 7">
    <name type="scientific">Candidatus Nitrobium versatile</name>
    <dbReference type="NCBI Taxonomy" id="2884831"/>
    <lineage>
        <taxon>Bacteria</taxon>
        <taxon>Pseudomonadati</taxon>
        <taxon>Nitrospirota</taxon>
        <taxon>Nitrospiria</taxon>
        <taxon>Nitrospirales</taxon>
        <taxon>Nitrospiraceae</taxon>
        <taxon>Candidatus Nitrobium</taxon>
    </lineage>
</organism>
<evidence type="ECO:0000256" key="1">
    <source>
        <dbReference type="ARBA" id="ARBA00010062"/>
    </source>
</evidence>
<evidence type="ECO:0000259" key="5">
    <source>
        <dbReference type="Pfam" id="PF13458"/>
    </source>
</evidence>